<reference evidence="7 8" key="1">
    <citation type="journal article" date="2013" name="J. Microbiol.">
        <title>Mucilaginibacter ginsenosidivorax sp. nov., with ginsenoside converting activity isolated from sediment.</title>
        <authorList>
            <person name="Kim J.K."/>
            <person name="Choi T.E."/>
            <person name="Liu Q.M."/>
            <person name="Park H.Y."/>
            <person name="Yi T.H."/>
            <person name="Yoon M.H."/>
            <person name="Kim S.C."/>
            <person name="Im W.T."/>
        </authorList>
    </citation>
    <scope>NUCLEOTIDE SEQUENCE [LARGE SCALE GENOMIC DNA]</scope>
    <source>
        <strain evidence="7 8">KHI28</strain>
    </source>
</reference>
<dbReference type="Pfam" id="PF01016">
    <property type="entry name" value="Ribosomal_L27"/>
    <property type="match status" value="1"/>
</dbReference>
<evidence type="ECO:0000256" key="2">
    <source>
        <dbReference type="ARBA" id="ARBA00022980"/>
    </source>
</evidence>
<dbReference type="Gene3D" id="2.40.50.100">
    <property type="match status" value="1"/>
</dbReference>
<evidence type="ECO:0000256" key="3">
    <source>
        <dbReference type="ARBA" id="ARBA00023274"/>
    </source>
</evidence>
<dbReference type="SUPFAM" id="SSF110324">
    <property type="entry name" value="Ribosomal L27 protein-like"/>
    <property type="match status" value="1"/>
</dbReference>
<dbReference type="HAMAP" id="MF_00539">
    <property type="entry name" value="Ribosomal_bL27"/>
    <property type="match status" value="1"/>
</dbReference>
<name>A0A5B8W926_9SPHI</name>
<dbReference type="GO" id="GO:0006412">
    <property type="term" value="P:translation"/>
    <property type="evidence" value="ECO:0007669"/>
    <property type="project" value="UniProtKB-UniRule"/>
</dbReference>
<sequence>MAHKKGAGSSRNGRESHSKRLGIKIFGGQPAIAGNIIVRQRGTKHNPGVNVGIGRDHTLFALAEGIVVFRKKADNRSYVSVVPATEAVAEVAAAPAVVEAAPVAEEAPKAKKAAAPKAKKADTEEAAAE</sequence>
<dbReference type="PANTHER" id="PTHR15893">
    <property type="entry name" value="RIBOSOMAL PROTEIN L27"/>
    <property type="match status" value="1"/>
</dbReference>
<dbReference type="RefSeq" id="WP_090650785.1">
    <property type="nucleotide sequence ID" value="NZ_CP042437.1"/>
</dbReference>
<dbReference type="FunFam" id="2.40.50.100:FF:000060">
    <property type="entry name" value="Apicoplast ribosomal protein L27"/>
    <property type="match status" value="1"/>
</dbReference>
<proteinExistence type="inferred from homology"/>
<dbReference type="EMBL" id="CP042437">
    <property type="protein sequence ID" value="QEC79937.1"/>
    <property type="molecule type" value="Genomic_DNA"/>
</dbReference>
<keyword evidence="8" id="KW-1185">Reference proteome</keyword>
<dbReference type="GO" id="GO:0022625">
    <property type="term" value="C:cytosolic large ribosomal subunit"/>
    <property type="evidence" value="ECO:0007669"/>
    <property type="project" value="TreeGrafter"/>
</dbReference>
<evidence type="ECO:0000256" key="1">
    <source>
        <dbReference type="ARBA" id="ARBA00010797"/>
    </source>
</evidence>
<evidence type="ECO:0000256" key="6">
    <source>
        <dbReference type="SAM" id="MobiDB-lite"/>
    </source>
</evidence>
<dbReference type="KEGG" id="mgk:FSB76_29740"/>
<keyword evidence="2 5" id="KW-0689">Ribosomal protein</keyword>
<evidence type="ECO:0000313" key="8">
    <source>
        <dbReference type="Proteomes" id="UP000321362"/>
    </source>
</evidence>
<comment type="similarity">
    <text evidence="1 5">Belongs to the bacterial ribosomal protein bL27 family.</text>
</comment>
<dbReference type="AlphaFoldDB" id="A0A5B8W926"/>
<dbReference type="PRINTS" id="PR00063">
    <property type="entry name" value="RIBOSOMALL27"/>
</dbReference>
<dbReference type="Proteomes" id="UP000321362">
    <property type="component" value="Chromosome"/>
</dbReference>
<organism evidence="7 8">
    <name type="scientific">Mucilaginibacter ginsenosidivorax</name>
    <dbReference type="NCBI Taxonomy" id="862126"/>
    <lineage>
        <taxon>Bacteria</taxon>
        <taxon>Pseudomonadati</taxon>
        <taxon>Bacteroidota</taxon>
        <taxon>Sphingobacteriia</taxon>
        <taxon>Sphingobacteriales</taxon>
        <taxon>Sphingobacteriaceae</taxon>
        <taxon>Mucilaginibacter</taxon>
    </lineage>
</organism>
<dbReference type="NCBIfam" id="TIGR00062">
    <property type="entry name" value="L27"/>
    <property type="match status" value="1"/>
</dbReference>
<evidence type="ECO:0000256" key="5">
    <source>
        <dbReference type="HAMAP-Rule" id="MF_00539"/>
    </source>
</evidence>
<dbReference type="InterPro" id="IPR018261">
    <property type="entry name" value="Ribosomal_bL27_CS"/>
</dbReference>
<dbReference type="PANTHER" id="PTHR15893:SF0">
    <property type="entry name" value="LARGE RIBOSOMAL SUBUNIT PROTEIN BL27M"/>
    <property type="match status" value="1"/>
</dbReference>
<keyword evidence="3 5" id="KW-0687">Ribonucleoprotein</keyword>
<gene>
    <name evidence="5" type="primary">rpmA</name>
    <name evidence="7" type="ORF">FSB76_29740</name>
</gene>
<evidence type="ECO:0000256" key="4">
    <source>
        <dbReference type="ARBA" id="ARBA00035175"/>
    </source>
</evidence>
<dbReference type="GO" id="GO:0003735">
    <property type="term" value="F:structural constituent of ribosome"/>
    <property type="evidence" value="ECO:0007669"/>
    <property type="project" value="InterPro"/>
</dbReference>
<evidence type="ECO:0000313" key="7">
    <source>
        <dbReference type="EMBL" id="QEC79937.1"/>
    </source>
</evidence>
<protein>
    <recommendedName>
        <fullName evidence="4 5">Large ribosomal subunit protein bL27</fullName>
    </recommendedName>
</protein>
<dbReference type="OrthoDB" id="9803474at2"/>
<accession>A0A5B8W926</accession>
<dbReference type="PROSITE" id="PS00831">
    <property type="entry name" value="RIBOSOMAL_L27"/>
    <property type="match status" value="1"/>
</dbReference>
<feature type="region of interest" description="Disordered" evidence="6">
    <location>
        <begin position="102"/>
        <end position="129"/>
    </location>
</feature>
<dbReference type="InterPro" id="IPR001684">
    <property type="entry name" value="Ribosomal_bL27"/>
</dbReference>